<dbReference type="STRING" id="716544.wcw_0256"/>
<feature type="domain" description="Peptidase C14 caspase" evidence="2">
    <location>
        <begin position="49"/>
        <end position="250"/>
    </location>
</feature>
<dbReference type="InterPro" id="IPR029030">
    <property type="entry name" value="Caspase-like_dom_sf"/>
</dbReference>
<sequence length="261" mass="29303">MKIVKFAFILIFCAAATIRLEAATLHTILVGDTMDESIGDSTVMDLFKMRRQMEKVAKYSGMEHHQVKISGYEVLADNILGALDLLQCGEDDVVVFYYSGHGYRTESKEGNPWPNLYFSIESKGIDLSHIRDLLEAKNPRFLIVIADVCNSFVPDEFAPPLMQKFWSCSAIEEIAAANYRSLFLETSGTLMISSSEVGEYSWGTMKGGLFTVAFLQNLEKTAESDSYPEWELILDKTAQAISDVQHPQWDLNLRIGSKEDS</sequence>
<dbReference type="EMBL" id="CP001928">
    <property type="protein sequence ID" value="ADI37631.1"/>
    <property type="molecule type" value="Genomic_DNA"/>
</dbReference>
<keyword evidence="4" id="KW-1185">Reference proteome</keyword>
<dbReference type="KEGG" id="wch:wcw_0256"/>
<dbReference type="SUPFAM" id="SSF52129">
    <property type="entry name" value="Caspase-like"/>
    <property type="match status" value="1"/>
</dbReference>
<dbReference type="Proteomes" id="UP000001505">
    <property type="component" value="Chromosome"/>
</dbReference>
<evidence type="ECO:0000313" key="3">
    <source>
        <dbReference type="EMBL" id="ADI37631.1"/>
    </source>
</evidence>
<gene>
    <name evidence="3" type="ordered locus">wcw_0256</name>
</gene>
<keyword evidence="1" id="KW-0732">Signal</keyword>
<dbReference type="RefSeq" id="WP_013181359.1">
    <property type="nucleotide sequence ID" value="NC_014225.1"/>
</dbReference>
<protein>
    <recommendedName>
        <fullName evidence="2">Peptidase C14 caspase domain-containing protein</fullName>
    </recommendedName>
</protein>
<evidence type="ECO:0000256" key="1">
    <source>
        <dbReference type="SAM" id="SignalP"/>
    </source>
</evidence>
<reference evidence="3 4" key="1">
    <citation type="journal article" date="2010" name="PLoS ONE">
        <title>The Waddlia genome: a window into chlamydial biology.</title>
        <authorList>
            <person name="Bertelli C."/>
            <person name="Collyn F."/>
            <person name="Croxatto A."/>
            <person name="Ruckert C."/>
            <person name="Polkinghorne A."/>
            <person name="Kebbi-Beghdadi C."/>
            <person name="Goesmann A."/>
            <person name="Vaughan L."/>
            <person name="Greub G."/>
        </authorList>
    </citation>
    <scope>NUCLEOTIDE SEQUENCE [LARGE SCALE GENOMIC DNA]</scope>
    <source>
        <strain evidence="4">ATCC VR-1470 / WSU 86-1044</strain>
    </source>
</reference>
<dbReference type="HOGENOM" id="CLU_1065377_0_0_0"/>
<dbReference type="AlphaFoldDB" id="D6YU20"/>
<dbReference type="InterPro" id="IPR011600">
    <property type="entry name" value="Pept_C14_caspase"/>
</dbReference>
<dbReference type="GO" id="GO:0004197">
    <property type="term" value="F:cysteine-type endopeptidase activity"/>
    <property type="evidence" value="ECO:0007669"/>
    <property type="project" value="InterPro"/>
</dbReference>
<dbReference type="GO" id="GO:0006508">
    <property type="term" value="P:proteolysis"/>
    <property type="evidence" value="ECO:0007669"/>
    <property type="project" value="InterPro"/>
</dbReference>
<evidence type="ECO:0000313" key="4">
    <source>
        <dbReference type="Proteomes" id="UP000001505"/>
    </source>
</evidence>
<organism evidence="3 4">
    <name type="scientific">Waddlia chondrophila (strain ATCC VR-1470 / WSU 86-1044)</name>
    <dbReference type="NCBI Taxonomy" id="716544"/>
    <lineage>
        <taxon>Bacteria</taxon>
        <taxon>Pseudomonadati</taxon>
        <taxon>Chlamydiota</taxon>
        <taxon>Chlamydiia</taxon>
        <taxon>Parachlamydiales</taxon>
        <taxon>Waddliaceae</taxon>
        <taxon>Waddlia</taxon>
    </lineage>
</organism>
<dbReference type="Gene3D" id="3.40.50.1460">
    <property type="match status" value="1"/>
</dbReference>
<name>D6YU20_WADCW</name>
<evidence type="ECO:0000259" key="2">
    <source>
        <dbReference type="Pfam" id="PF00656"/>
    </source>
</evidence>
<proteinExistence type="predicted"/>
<dbReference type="OrthoDB" id="21901at2"/>
<accession>D6YU20</accession>
<feature type="signal peptide" evidence="1">
    <location>
        <begin position="1"/>
        <end position="22"/>
    </location>
</feature>
<feature type="chain" id="PRO_5003091277" description="Peptidase C14 caspase domain-containing protein" evidence="1">
    <location>
        <begin position="23"/>
        <end position="261"/>
    </location>
</feature>
<dbReference type="eggNOG" id="COG4249">
    <property type="taxonomic scope" value="Bacteria"/>
</dbReference>
<dbReference type="Pfam" id="PF00656">
    <property type="entry name" value="Peptidase_C14"/>
    <property type="match status" value="1"/>
</dbReference>